<keyword evidence="4" id="KW-0862">Zinc</keyword>
<dbReference type="GO" id="GO:0046872">
    <property type="term" value="F:metal ion binding"/>
    <property type="evidence" value="ECO:0007669"/>
    <property type="project" value="UniProtKB-KW"/>
</dbReference>
<comment type="caution">
    <text evidence="6">The sequence shown here is derived from an EMBL/GenBank/DDBJ whole genome shotgun (WGS) entry which is preliminary data.</text>
</comment>
<feature type="active site" description="Proton acceptor" evidence="4">
    <location>
        <position position="118"/>
    </location>
</feature>
<keyword evidence="3" id="KW-0520">NAD</keyword>
<proteinExistence type="predicted"/>
<feature type="binding site" evidence="4">
    <location>
        <position position="147"/>
    </location>
    <ligand>
        <name>Zn(2+)</name>
        <dbReference type="ChEBI" id="CHEBI:29105"/>
    </ligand>
</feature>
<reference evidence="6 7" key="1">
    <citation type="submission" date="2010-07" db="EMBL/GenBank/DDBJ databases">
        <authorList>
            <person name="Sid Ahmed O."/>
        </authorList>
    </citation>
    <scope>NUCLEOTIDE SEQUENCE [LARGE SCALE GENOMIC DNA]</scope>
    <source>
        <strain evidence="6 7">TX4248</strain>
    </source>
</reference>
<dbReference type="InterPro" id="IPR029035">
    <property type="entry name" value="DHS-like_NAD/FAD-binding_dom"/>
</dbReference>
<evidence type="ECO:0000256" key="3">
    <source>
        <dbReference type="ARBA" id="ARBA00023027"/>
    </source>
</evidence>
<evidence type="ECO:0000256" key="4">
    <source>
        <dbReference type="PROSITE-ProRule" id="PRU00236"/>
    </source>
</evidence>
<sequence length="237" mass="26796">MQDITQAEAIHWLATQQKITFLTGAGISTASGVPDYRSLKGVYQGIQQPEYLLSRTCLKTEPEKFYQFVKTLYHPDAQPNIIHQKMAQLEQMKRGKIVSQNIDGLHRKAGSQEVVDFHGNLYECYCQTCGTTVPWQDYLLSDRHADCHGQIRPAITLYEEGLSEEAIEKAIQAVASADLIVIVGTSFQVHPFCDLIHYKQPTATILAINQTPLFLQQPYYFLEAKAETIFAELTIKE</sequence>
<dbReference type="GO" id="GO:0017136">
    <property type="term" value="F:histone deacetylase activity, NAD-dependent"/>
    <property type="evidence" value="ECO:0007669"/>
    <property type="project" value="TreeGrafter"/>
</dbReference>
<evidence type="ECO:0000313" key="7">
    <source>
        <dbReference type="Proteomes" id="UP000004846"/>
    </source>
</evidence>
<feature type="binding site" evidence="4">
    <location>
        <position position="144"/>
    </location>
    <ligand>
        <name>Zn(2+)</name>
        <dbReference type="ChEBI" id="CHEBI:29105"/>
    </ligand>
</feature>
<feature type="domain" description="Deacetylase sirtuin-type" evidence="5">
    <location>
        <begin position="1"/>
        <end position="237"/>
    </location>
</feature>
<dbReference type="HOGENOM" id="CLU_023643_3_0_9"/>
<dbReference type="Gene3D" id="3.40.50.1220">
    <property type="entry name" value="TPP-binding domain"/>
    <property type="match status" value="1"/>
</dbReference>
<dbReference type="Gene3D" id="3.30.1600.10">
    <property type="entry name" value="SIR2/SIRT2 'Small Domain"/>
    <property type="match status" value="1"/>
</dbReference>
<dbReference type="InterPro" id="IPR026590">
    <property type="entry name" value="Ssirtuin_cat_dom"/>
</dbReference>
<keyword evidence="4" id="KW-0479">Metal-binding</keyword>
<organism evidence="6 7">
    <name type="scientific">Enterococcus faecalis TX4248</name>
    <dbReference type="NCBI Taxonomy" id="749495"/>
    <lineage>
        <taxon>Bacteria</taxon>
        <taxon>Bacillati</taxon>
        <taxon>Bacillota</taxon>
        <taxon>Bacilli</taxon>
        <taxon>Lactobacillales</taxon>
        <taxon>Enterococcaceae</taxon>
        <taxon>Enterococcus</taxon>
    </lineage>
</organism>
<keyword evidence="2" id="KW-0808">Transferase</keyword>
<protein>
    <recommendedName>
        <fullName evidence="1">protein acetyllysine N-acetyltransferase</fullName>
        <ecNumber evidence="1">2.3.1.286</ecNumber>
    </recommendedName>
</protein>
<dbReference type="InterPro" id="IPR026591">
    <property type="entry name" value="Sirtuin_cat_small_dom_sf"/>
</dbReference>
<dbReference type="AlphaFoldDB" id="A0A125W8T3"/>
<dbReference type="EMBL" id="AEBR01000018">
    <property type="protein sequence ID" value="EFM83704.1"/>
    <property type="molecule type" value="Genomic_DNA"/>
</dbReference>
<dbReference type="InterPro" id="IPR003000">
    <property type="entry name" value="Sirtuin"/>
</dbReference>
<dbReference type="GO" id="GO:0070403">
    <property type="term" value="F:NAD+ binding"/>
    <property type="evidence" value="ECO:0007669"/>
    <property type="project" value="InterPro"/>
</dbReference>
<accession>A0A125W8T3</accession>
<evidence type="ECO:0000259" key="5">
    <source>
        <dbReference type="PROSITE" id="PS50305"/>
    </source>
</evidence>
<dbReference type="PROSITE" id="PS50305">
    <property type="entry name" value="SIRTUIN"/>
    <property type="match status" value="1"/>
</dbReference>
<dbReference type="Proteomes" id="UP000004846">
    <property type="component" value="Unassembled WGS sequence"/>
</dbReference>
<evidence type="ECO:0000313" key="6">
    <source>
        <dbReference type="EMBL" id="EFM83704.1"/>
    </source>
</evidence>
<name>A0A125W8T3_ENTFL</name>
<evidence type="ECO:0000256" key="1">
    <source>
        <dbReference type="ARBA" id="ARBA00012928"/>
    </source>
</evidence>
<dbReference type="SUPFAM" id="SSF52467">
    <property type="entry name" value="DHS-like NAD/FAD-binding domain"/>
    <property type="match status" value="1"/>
</dbReference>
<feature type="binding site" evidence="4">
    <location>
        <position position="129"/>
    </location>
    <ligand>
        <name>Zn(2+)</name>
        <dbReference type="ChEBI" id="CHEBI:29105"/>
    </ligand>
</feature>
<dbReference type="PANTHER" id="PTHR11085">
    <property type="entry name" value="NAD-DEPENDENT PROTEIN DEACYLASE SIRTUIN-5, MITOCHONDRIAL-RELATED"/>
    <property type="match status" value="1"/>
</dbReference>
<dbReference type="InterPro" id="IPR050134">
    <property type="entry name" value="NAD-dep_sirtuin_deacylases"/>
</dbReference>
<dbReference type="NCBIfam" id="NF001752">
    <property type="entry name" value="PRK00481.1-1"/>
    <property type="match status" value="1"/>
</dbReference>
<gene>
    <name evidence="6" type="ORF">HMPREF9498_00639</name>
</gene>
<dbReference type="EC" id="2.3.1.286" evidence="1"/>
<dbReference type="PANTHER" id="PTHR11085:SF4">
    <property type="entry name" value="NAD-DEPENDENT PROTEIN DEACYLASE"/>
    <property type="match status" value="1"/>
</dbReference>
<evidence type="ECO:0000256" key="2">
    <source>
        <dbReference type="ARBA" id="ARBA00022679"/>
    </source>
</evidence>
<dbReference type="CDD" id="cd01411">
    <property type="entry name" value="SIR2H"/>
    <property type="match status" value="1"/>
</dbReference>
<dbReference type="RefSeq" id="WP_002391262.1">
    <property type="nucleotide sequence ID" value="NZ_GL454424.1"/>
</dbReference>
<dbReference type="Pfam" id="PF02146">
    <property type="entry name" value="SIR2"/>
    <property type="match status" value="1"/>
</dbReference>
<feature type="binding site" evidence="4">
    <location>
        <position position="126"/>
    </location>
    <ligand>
        <name>Zn(2+)</name>
        <dbReference type="ChEBI" id="CHEBI:29105"/>
    </ligand>
</feature>